<dbReference type="GO" id="GO:0000014">
    <property type="term" value="F:single-stranded DNA endodeoxyribonuclease activity"/>
    <property type="evidence" value="ECO:0007669"/>
    <property type="project" value="TreeGrafter"/>
</dbReference>
<dbReference type="GO" id="GO:0042800">
    <property type="term" value="F:histone H3K4 methyltransferase activity"/>
    <property type="evidence" value="ECO:0007669"/>
    <property type="project" value="TreeGrafter"/>
</dbReference>
<dbReference type="EMBL" id="CAJFDI010000005">
    <property type="protein sequence ID" value="CAD5232132.1"/>
    <property type="molecule type" value="Genomic_DNA"/>
</dbReference>
<evidence type="ECO:0000313" key="4">
    <source>
        <dbReference type="Proteomes" id="UP000095284"/>
    </source>
</evidence>
<evidence type="ECO:0000259" key="1">
    <source>
        <dbReference type="Pfam" id="PF17906"/>
    </source>
</evidence>
<dbReference type="GO" id="GO:0046975">
    <property type="term" value="F:histone H3K36 methyltransferase activity"/>
    <property type="evidence" value="ECO:0007669"/>
    <property type="project" value="TreeGrafter"/>
</dbReference>
<keyword evidence="5" id="KW-1185">Reference proteome</keyword>
<evidence type="ECO:0000313" key="3">
    <source>
        <dbReference type="EMBL" id="CAG9124127.1"/>
    </source>
</evidence>
<proteinExistence type="predicted"/>
<dbReference type="GO" id="GO:0003690">
    <property type="term" value="F:double-stranded DNA binding"/>
    <property type="evidence" value="ECO:0007669"/>
    <property type="project" value="TreeGrafter"/>
</dbReference>
<dbReference type="GO" id="GO:0035861">
    <property type="term" value="C:site of double-strand break"/>
    <property type="evidence" value="ECO:0007669"/>
    <property type="project" value="TreeGrafter"/>
</dbReference>
<dbReference type="Proteomes" id="UP000659654">
    <property type="component" value="Unassembled WGS sequence"/>
</dbReference>
<dbReference type="AlphaFoldDB" id="A0A1I7RNK9"/>
<dbReference type="OrthoDB" id="5872915at2759"/>
<dbReference type="Gene3D" id="1.10.10.1450">
    <property type="match status" value="1"/>
</dbReference>
<dbReference type="WBParaSite" id="BXY_0229600.1">
    <property type="protein sequence ID" value="BXY_0229600.1"/>
    <property type="gene ID" value="BXY_0229600"/>
</dbReference>
<dbReference type="GO" id="GO:0044547">
    <property type="term" value="F:DNA topoisomerase binding"/>
    <property type="evidence" value="ECO:0007669"/>
    <property type="project" value="TreeGrafter"/>
</dbReference>
<reference evidence="6" key="1">
    <citation type="submission" date="2016-11" db="UniProtKB">
        <authorList>
            <consortium name="WormBaseParasite"/>
        </authorList>
    </citation>
    <scope>IDENTIFICATION</scope>
</reference>
<dbReference type="GO" id="GO:0000729">
    <property type="term" value="P:DNA double-strand break processing"/>
    <property type="evidence" value="ECO:0007669"/>
    <property type="project" value="TreeGrafter"/>
</dbReference>
<dbReference type="GO" id="GO:0031297">
    <property type="term" value="P:replication fork processing"/>
    <property type="evidence" value="ECO:0007669"/>
    <property type="project" value="TreeGrafter"/>
</dbReference>
<evidence type="ECO:0000313" key="5">
    <source>
        <dbReference type="Proteomes" id="UP000659654"/>
    </source>
</evidence>
<name>A0A1I7RNK9_BURXY</name>
<dbReference type="EMBL" id="CAJFCV020000005">
    <property type="protein sequence ID" value="CAG9124127.1"/>
    <property type="molecule type" value="Genomic_DNA"/>
</dbReference>
<protein>
    <submittedName>
        <fullName evidence="2">(pine wood nematode) hypothetical protein</fullName>
    </submittedName>
    <submittedName>
        <fullName evidence="6">HTH_48 domain-containing protein</fullName>
    </submittedName>
</protein>
<dbReference type="PANTHER" id="PTHR46060:SF2">
    <property type="entry name" value="HISTONE-LYSINE N-METHYLTRANSFERASE SETMAR"/>
    <property type="match status" value="1"/>
</dbReference>
<dbReference type="InterPro" id="IPR052709">
    <property type="entry name" value="Transposase-MT_Hybrid"/>
</dbReference>
<dbReference type="GO" id="GO:0003697">
    <property type="term" value="F:single-stranded DNA binding"/>
    <property type="evidence" value="ECO:0007669"/>
    <property type="project" value="TreeGrafter"/>
</dbReference>
<sequence>MAVTLDHTQVHTLLLLEFKKGLNTHDAVEDLNKAFGSSVVTERTAQRWYERFSEGDFQLSDHFQHRLDDEKLRKLIKEKPGLAAEEYASELGFSPATVQKHLLNLGK</sequence>
<accession>A0A1I7RNK9</accession>
<evidence type="ECO:0000313" key="2">
    <source>
        <dbReference type="EMBL" id="CAD5232132.1"/>
    </source>
</evidence>
<dbReference type="Proteomes" id="UP000095284">
    <property type="component" value="Unplaced"/>
</dbReference>
<gene>
    <name evidence="2" type="ORF">BXYJ_LOCUS12223</name>
</gene>
<dbReference type="GO" id="GO:0015074">
    <property type="term" value="P:DNA integration"/>
    <property type="evidence" value="ECO:0007669"/>
    <property type="project" value="TreeGrafter"/>
</dbReference>
<reference evidence="3" key="2">
    <citation type="submission" date="2020-08" db="EMBL/GenBank/DDBJ databases">
        <authorList>
            <person name="Kikuchi T."/>
        </authorList>
    </citation>
    <scope>NUCLEOTIDE SEQUENCE</scope>
    <source>
        <strain evidence="2">Ka4C1</strain>
    </source>
</reference>
<feature type="domain" description="Mos1 transposase HTH" evidence="1">
    <location>
        <begin position="8"/>
        <end position="56"/>
    </location>
</feature>
<dbReference type="Proteomes" id="UP000582659">
    <property type="component" value="Unassembled WGS sequence"/>
</dbReference>
<dbReference type="InterPro" id="IPR041426">
    <property type="entry name" value="Mos1_HTH"/>
</dbReference>
<organism evidence="4 6">
    <name type="scientific">Bursaphelenchus xylophilus</name>
    <name type="common">Pinewood nematode worm</name>
    <name type="synonym">Aphelenchoides xylophilus</name>
    <dbReference type="NCBI Taxonomy" id="6326"/>
    <lineage>
        <taxon>Eukaryota</taxon>
        <taxon>Metazoa</taxon>
        <taxon>Ecdysozoa</taxon>
        <taxon>Nematoda</taxon>
        <taxon>Chromadorea</taxon>
        <taxon>Rhabditida</taxon>
        <taxon>Tylenchina</taxon>
        <taxon>Tylenchomorpha</taxon>
        <taxon>Aphelenchoidea</taxon>
        <taxon>Aphelenchoididae</taxon>
        <taxon>Bursaphelenchus</taxon>
    </lineage>
</organism>
<dbReference type="GO" id="GO:0044774">
    <property type="term" value="P:mitotic DNA integrity checkpoint signaling"/>
    <property type="evidence" value="ECO:0007669"/>
    <property type="project" value="TreeGrafter"/>
</dbReference>
<dbReference type="GO" id="GO:0000793">
    <property type="term" value="C:condensed chromosome"/>
    <property type="evidence" value="ECO:0007669"/>
    <property type="project" value="TreeGrafter"/>
</dbReference>
<dbReference type="GO" id="GO:0005634">
    <property type="term" value="C:nucleus"/>
    <property type="evidence" value="ECO:0007669"/>
    <property type="project" value="TreeGrafter"/>
</dbReference>
<dbReference type="Pfam" id="PF17906">
    <property type="entry name" value="HTH_48"/>
    <property type="match status" value="1"/>
</dbReference>
<evidence type="ECO:0000313" key="6">
    <source>
        <dbReference type="WBParaSite" id="BXY_0229600.1"/>
    </source>
</evidence>
<dbReference type="PANTHER" id="PTHR46060">
    <property type="entry name" value="MARINER MOS1 TRANSPOSASE-LIKE PROTEIN"/>
    <property type="match status" value="1"/>
</dbReference>
<dbReference type="SMR" id="A0A1I7RNK9"/>
<dbReference type="GO" id="GO:0006303">
    <property type="term" value="P:double-strand break repair via nonhomologous end joining"/>
    <property type="evidence" value="ECO:0007669"/>
    <property type="project" value="TreeGrafter"/>
</dbReference>